<organism evidence="2 3">
    <name type="scientific">Pseudanabaena cinerea FACHB-1277</name>
    <dbReference type="NCBI Taxonomy" id="2949581"/>
    <lineage>
        <taxon>Bacteria</taxon>
        <taxon>Bacillati</taxon>
        <taxon>Cyanobacteriota</taxon>
        <taxon>Cyanophyceae</taxon>
        <taxon>Pseudanabaenales</taxon>
        <taxon>Pseudanabaenaceae</taxon>
        <taxon>Pseudanabaena</taxon>
        <taxon>Pseudanabaena cinerea</taxon>
    </lineage>
</organism>
<sequence length="102" mass="10977">MSPSFLKKIVRDRTIITAIANAAVTWIILIIAPLGLFAVITCTLGVFISSVVIGNLSDRALLFLVGSGDRQTLNSQASAPITANDRDPENSLLQDQIKKLLK</sequence>
<protein>
    <submittedName>
        <fullName evidence="2">Uncharacterized protein</fullName>
    </submittedName>
</protein>
<dbReference type="NCBIfam" id="NF040558">
    <property type="entry name" value="CAS_Csx18"/>
    <property type="match status" value="1"/>
</dbReference>
<evidence type="ECO:0000313" key="3">
    <source>
        <dbReference type="Proteomes" id="UP000631421"/>
    </source>
</evidence>
<keyword evidence="3" id="KW-1185">Reference proteome</keyword>
<reference evidence="2" key="2">
    <citation type="submission" date="2020-08" db="EMBL/GenBank/DDBJ databases">
        <authorList>
            <person name="Chen M."/>
            <person name="Teng W."/>
            <person name="Zhao L."/>
            <person name="Hu C."/>
            <person name="Zhou Y."/>
            <person name="Han B."/>
            <person name="Song L."/>
            <person name="Shu W."/>
        </authorList>
    </citation>
    <scope>NUCLEOTIDE SEQUENCE</scope>
    <source>
        <strain evidence="2">FACHB-1277</strain>
    </source>
</reference>
<name>A0A926Z676_9CYAN</name>
<proteinExistence type="predicted"/>
<keyword evidence="1" id="KW-0812">Transmembrane</keyword>
<evidence type="ECO:0000256" key="1">
    <source>
        <dbReference type="SAM" id="Phobius"/>
    </source>
</evidence>
<keyword evidence="1" id="KW-1133">Transmembrane helix</keyword>
<feature type="transmembrane region" description="Helical" evidence="1">
    <location>
        <begin position="12"/>
        <end position="31"/>
    </location>
</feature>
<accession>A0A926Z676</accession>
<dbReference type="EMBL" id="JACJPY010000025">
    <property type="protein sequence ID" value="MBD2150408.1"/>
    <property type="molecule type" value="Genomic_DNA"/>
</dbReference>
<reference evidence="2" key="1">
    <citation type="journal article" date="2015" name="ISME J.">
        <title>Draft Genome Sequence of Streptomyces incarnatus NRRL8089, which Produces the Nucleoside Antibiotic Sinefungin.</title>
        <authorList>
            <person name="Oshima K."/>
            <person name="Hattori M."/>
            <person name="Shimizu H."/>
            <person name="Fukuda K."/>
            <person name="Nemoto M."/>
            <person name="Inagaki K."/>
            <person name="Tamura T."/>
        </authorList>
    </citation>
    <scope>NUCLEOTIDE SEQUENCE</scope>
    <source>
        <strain evidence="2">FACHB-1277</strain>
    </source>
</reference>
<evidence type="ECO:0000313" key="2">
    <source>
        <dbReference type="EMBL" id="MBD2150408.1"/>
    </source>
</evidence>
<dbReference type="Proteomes" id="UP000631421">
    <property type="component" value="Unassembled WGS sequence"/>
</dbReference>
<dbReference type="RefSeq" id="WP_190350775.1">
    <property type="nucleotide sequence ID" value="NZ_JACJPY010000025.1"/>
</dbReference>
<dbReference type="AlphaFoldDB" id="A0A926Z676"/>
<comment type="caution">
    <text evidence="2">The sequence shown here is derived from an EMBL/GenBank/DDBJ whole genome shotgun (WGS) entry which is preliminary data.</text>
</comment>
<keyword evidence="1" id="KW-0472">Membrane</keyword>
<gene>
    <name evidence="2" type="ORF">H6F44_09795</name>
</gene>